<dbReference type="AlphaFoldDB" id="A0A5J4QDA3"/>
<name>A0A5J4QDA3_9ZZZZ</name>
<evidence type="ECO:0000313" key="1">
    <source>
        <dbReference type="EMBL" id="KAA6319502.1"/>
    </source>
</evidence>
<dbReference type="EMBL" id="SNRY01003860">
    <property type="protein sequence ID" value="KAA6319502.1"/>
    <property type="molecule type" value="Genomic_DNA"/>
</dbReference>
<organism evidence="1">
    <name type="scientific">termite gut metagenome</name>
    <dbReference type="NCBI Taxonomy" id="433724"/>
    <lineage>
        <taxon>unclassified sequences</taxon>
        <taxon>metagenomes</taxon>
        <taxon>organismal metagenomes</taxon>
    </lineage>
</organism>
<gene>
    <name evidence="1" type="ORF">EZS27_030614</name>
</gene>
<protein>
    <submittedName>
        <fullName evidence="1">Uncharacterized protein</fullName>
    </submittedName>
</protein>
<proteinExistence type="predicted"/>
<sequence length="34" mass="3667">MEMLNKGKMEKGAVWAAVRLPDGTVSGHANQARI</sequence>
<reference evidence="1" key="1">
    <citation type="submission" date="2019-03" db="EMBL/GenBank/DDBJ databases">
        <title>Single cell metagenomics reveals metabolic interactions within the superorganism composed of flagellate Streblomastix strix and complex community of Bacteroidetes bacteria on its surface.</title>
        <authorList>
            <person name="Treitli S.C."/>
            <person name="Kolisko M."/>
            <person name="Husnik F."/>
            <person name="Keeling P."/>
            <person name="Hampl V."/>
        </authorList>
    </citation>
    <scope>NUCLEOTIDE SEQUENCE</scope>
    <source>
        <strain evidence="1">STM</strain>
    </source>
</reference>
<comment type="caution">
    <text evidence="1">The sequence shown here is derived from an EMBL/GenBank/DDBJ whole genome shotgun (WGS) entry which is preliminary data.</text>
</comment>
<accession>A0A5J4QDA3</accession>